<reference evidence="1 2" key="1">
    <citation type="submission" date="2014-03" db="EMBL/GenBank/DDBJ databases">
        <title>Genome sequence of the diesel-degrader and plant-growth promoter Acinetobacter oleivorans PF-1 isolated from the roots of poplar tree.</title>
        <authorList>
            <person name="Gkorezis P."/>
            <person name="van Hamme J."/>
            <person name="Rineau F."/>
            <person name="Vangronsveld J."/>
            <person name="Francetti A."/>
        </authorList>
    </citation>
    <scope>NUCLEOTIDE SEQUENCE [LARGE SCALE GENOMIC DNA]</scope>
    <source>
        <strain evidence="1 2">PF1</strain>
    </source>
</reference>
<gene>
    <name evidence="1" type="ORF">DH17_17025</name>
</gene>
<evidence type="ECO:0000313" key="2">
    <source>
        <dbReference type="Proteomes" id="UP000031012"/>
    </source>
</evidence>
<comment type="caution">
    <text evidence="1">The sequence shown here is derived from an EMBL/GenBank/DDBJ whole genome shotgun (WGS) entry which is preliminary data.</text>
</comment>
<sequence>MEHQCLLKELNSLIEYYSKRTDCPPTRIRIGYRAYAKLMQNPKFADEVSNSALDPNKRKYKKMKIKVTKDDDQLELE</sequence>
<proteinExistence type="predicted"/>
<evidence type="ECO:0000313" key="1">
    <source>
        <dbReference type="EMBL" id="KHN66846.1"/>
    </source>
</evidence>
<dbReference type="EMBL" id="JHQK01000007">
    <property type="protein sequence ID" value="KHN66846.1"/>
    <property type="molecule type" value="Genomic_DNA"/>
</dbReference>
<accession>A0A0B2U7D8</accession>
<protein>
    <submittedName>
        <fullName evidence="1">Uncharacterized protein</fullName>
    </submittedName>
</protein>
<dbReference type="Proteomes" id="UP000031012">
    <property type="component" value="Unassembled WGS sequence"/>
</dbReference>
<organism evidence="1 2">
    <name type="scientific">Acinetobacter oleivorans</name>
    <dbReference type="NCBI Taxonomy" id="1148157"/>
    <lineage>
        <taxon>Bacteria</taxon>
        <taxon>Pseudomonadati</taxon>
        <taxon>Pseudomonadota</taxon>
        <taxon>Gammaproteobacteria</taxon>
        <taxon>Moraxellales</taxon>
        <taxon>Moraxellaceae</taxon>
        <taxon>Acinetobacter</taxon>
    </lineage>
</organism>
<name>A0A0B2U7D8_9GAMM</name>
<dbReference type="AlphaFoldDB" id="A0A0B2U7D8"/>